<evidence type="ECO:0008006" key="9">
    <source>
        <dbReference type="Google" id="ProtNLM"/>
    </source>
</evidence>
<evidence type="ECO:0000313" key="8">
    <source>
        <dbReference type="Proteomes" id="UP001152649"/>
    </source>
</evidence>
<accession>A0A9W4JIP9</accession>
<keyword evidence="8" id="KW-1185">Reference proteome</keyword>
<gene>
    <name evidence="7" type="ORF">PSALAMII_LOCUS7877</name>
</gene>
<keyword evidence="5" id="KW-0496">Mitochondrion</keyword>
<organism evidence="7 8">
    <name type="scientific">Penicillium salamii</name>
    <dbReference type="NCBI Taxonomy" id="1612424"/>
    <lineage>
        <taxon>Eukaryota</taxon>
        <taxon>Fungi</taxon>
        <taxon>Dikarya</taxon>
        <taxon>Ascomycota</taxon>
        <taxon>Pezizomycotina</taxon>
        <taxon>Eurotiomycetes</taxon>
        <taxon>Eurotiomycetidae</taxon>
        <taxon>Eurotiales</taxon>
        <taxon>Aspergillaceae</taxon>
        <taxon>Penicillium</taxon>
    </lineage>
</organism>
<evidence type="ECO:0000256" key="4">
    <source>
        <dbReference type="ARBA" id="ARBA00022824"/>
    </source>
</evidence>
<dbReference type="InterPro" id="IPR052374">
    <property type="entry name" value="SERAC1"/>
</dbReference>
<evidence type="ECO:0000256" key="1">
    <source>
        <dbReference type="ARBA" id="ARBA00004173"/>
    </source>
</evidence>
<comment type="subcellular location">
    <subcellularLocation>
        <location evidence="2">Endoplasmic reticulum</location>
    </subcellularLocation>
    <subcellularLocation>
        <location evidence="3">Membrane</location>
    </subcellularLocation>
    <subcellularLocation>
        <location evidence="1">Mitochondrion</location>
    </subcellularLocation>
</comment>
<protein>
    <recommendedName>
        <fullName evidence="9">Protein SERAC1</fullName>
    </recommendedName>
</protein>
<dbReference type="Proteomes" id="UP001152649">
    <property type="component" value="Unassembled WGS sequence"/>
</dbReference>
<dbReference type="GO" id="GO:0005739">
    <property type="term" value="C:mitochondrion"/>
    <property type="evidence" value="ECO:0007669"/>
    <property type="project" value="UniProtKB-SubCell"/>
</dbReference>
<dbReference type="AlphaFoldDB" id="A0A9W4JIP9"/>
<evidence type="ECO:0000256" key="5">
    <source>
        <dbReference type="ARBA" id="ARBA00023128"/>
    </source>
</evidence>
<dbReference type="PANTHER" id="PTHR48182:SF2">
    <property type="entry name" value="PROTEIN SERAC1"/>
    <property type="match status" value="1"/>
</dbReference>
<evidence type="ECO:0000256" key="3">
    <source>
        <dbReference type="ARBA" id="ARBA00004370"/>
    </source>
</evidence>
<evidence type="ECO:0000256" key="2">
    <source>
        <dbReference type="ARBA" id="ARBA00004240"/>
    </source>
</evidence>
<evidence type="ECO:0000313" key="7">
    <source>
        <dbReference type="EMBL" id="CAG8401997.1"/>
    </source>
</evidence>
<dbReference type="OrthoDB" id="5086500at2759"/>
<dbReference type="PANTHER" id="PTHR48182">
    <property type="entry name" value="PROTEIN SERAC1"/>
    <property type="match status" value="1"/>
</dbReference>
<comment type="caution">
    <text evidence="7">The sequence shown here is derived from an EMBL/GenBank/DDBJ whole genome shotgun (WGS) entry which is preliminary data.</text>
</comment>
<reference evidence="7" key="1">
    <citation type="submission" date="2021-07" db="EMBL/GenBank/DDBJ databases">
        <authorList>
            <person name="Branca A.L. A."/>
        </authorList>
    </citation>
    <scope>NUCLEOTIDE SEQUENCE</scope>
</reference>
<dbReference type="EMBL" id="CAJVPG010000399">
    <property type="protein sequence ID" value="CAG8401997.1"/>
    <property type="molecule type" value="Genomic_DNA"/>
</dbReference>
<keyword evidence="4" id="KW-0256">Endoplasmic reticulum</keyword>
<keyword evidence="6" id="KW-0472">Membrane</keyword>
<dbReference type="GO" id="GO:0016020">
    <property type="term" value="C:membrane"/>
    <property type="evidence" value="ECO:0007669"/>
    <property type="project" value="UniProtKB-SubCell"/>
</dbReference>
<name>A0A9W4JIP9_9EURO</name>
<dbReference type="GO" id="GO:0005783">
    <property type="term" value="C:endoplasmic reticulum"/>
    <property type="evidence" value="ECO:0007669"/>
    <property type="project" value="UniProtKB-SubCell"/>
</dbReference>
<evidence type="ECO:0000256" key="6">
    <source>
        <dbReference type="ARBA" id="ARBA00023136"/>
    </source>
</evidence>
<proteinExistence type="predicted"/>
<sequence length="225" mass="24748">MPGIRVASWGWKLATTADSPGTTSQQLAAEKLVLDLWKLRSATNVCLTLIPNRLRQANAGIFQTSNRPIIFIAHSAGGLIVKSALLYSQSTEDDSTIDLHSIASSTSGAIFLGTTELDSRLEGLQSYLTSAQGSGQESSEVYQEALWLIHTLQKFPLIGENIWTLSVHERPGSSHAEVKWDEGRGSHILVQTGHDEMIKFDRVCEGYLQIKEHLMFVDLKAEIDA</sequence>